<comment type="caution">
    <text evidence="2">The sequence shown here is derived from an EMBL/GenBank/DDBJ whole genome shotgun (WGS) entry which is preliminary data.</text>
</comment>
<evidence type="ECO:0000313" key="3">
    <source>
        <dbReference type="Proteomes" id="UP000245080"/>
    </source>
</evidence>
<keyword evidence="1" id="KW-1133">Transmembrane helix</keyword>
<gene>
    <name evidence="2" type="ORF">DCM90_04280</name>
</gene>
<feature type="transmembrane region" description="Helical" evidence="1">
    <location>
        <begin position="238"/>
        <end position="270"/>
    </location>
</feature>
<feature type="transmembrane region" description="Helical" evidence="1">
    <location>
        <begin position="668"/>
        <end position="687"/>
    </location>
</feature>
<feature type="transmembrane region" description="Helical" evidence="1">
    <location>
        <begin position="42"/>
        <end position="65"/>
    </location>
</feature>
<evidence type="ECO:0000313" key="2">
    <source>
        <dbReference type="EMBL" id="PWG00157.1"/>
    </source>
</evidence>
<dbReference type="RefSeq" id="WP_109250104.1">
    <property type="nucleotide sequence ID" value="NZ_QCXQ01000002.1"/>
</dbReference>
<dbReference type="AlphaFoldDB" id="A0A2V1MYW7"/>
<dbReference type="Proteomes" id="UP000245080">
    <property type="component" value="Unassembled WGS sequence"/>
</dbReference>
<dbReference type="EMBL" id="QCXQ01000002">
    <property type="protein sequence ID" value="PWG00157.1"/>
    <property type="molecule type" value="Genomic_DNA"/>
</dbReference>
<sequence length="691" mass="79071">MGRISRIFLVTALFGIGLILVGIAGILALFKPINFLAIHQWVSPLTLLFCSVILFILLRGIWLGLNHLSPKQLRINMIIVTGLLLLCQLWVATHFEVSERADLYYVREQAINLFQGHTKWLSYFYVYSNNVNAAIFLSWWNRLAHWIGLPIYGTSIYVAQFLWLDVGLACAAWMLKRVRGLAGSIIFLLLCLVSVPLYYYALYIYTDTVVFPTTLISLAIIMKLTSAKRWQPRLFWTILLGLIVTFATLVKMNFLILLIAIIIGLALTVWPSHANWQMKTLVIVVLVAIMGIGFRADGAIKTANHYQLDEHQVMPLIHWIDMSWNPEQFGNYSRADTAFLTRYPSKEQKVAIESNQLKTRIHKMGSKGVIKHLYRKTRLFLATGDFDIFRLYGPFQKAPTWYLSRQGTLNWVLAQWCQVLYLVMLFATLLFGLTALKRHQVNHPIAIVAVLFLIGMGIFHIFIWETEERYALPLLAVWLVSGTMGLTRPVTLSDHLEQPSWLRPGILIGCLLISAMCYDWDRPVFTTQLPYQRGVLSQTVGNYYKSYDITLKPGHSITQRFKVPLAFNVIKLGNNDESAKQMRFTVYNGAHKRLYQRNGQGQKIHFKKSLPAGSYQLTLTNRSKKPLLVSVGIGKFPLITHPLNGFKTTYLRFSAWESMKRTAVSRQLYTLLLGLFTLVGLALGWRLTRKK</sequence>
<feature type="transmembrane region" description="Helical" evidence="1">
    <location>
        <begin position="445"/>
        <end position="463"/>
    </location>
</feature>
<dbReference type="OrthoDB" id="2240371at2"/>
<evidence type="ECO:0000256" key="1">
    <source>
        <dbReference type="SAM" id="Phobius"/>
    </source>
</evidence>
<organism evidence="2 3">
    <name type="scientific">Levilactobacillus bambusae</name>
    <dbReference type="NCBI Taxonomy" id="2024736"/>
    <lineage>
        <taxon>Bacteria</taxon>
        <taxon>Bacillati</taxon>
        <taxon>Bacillota</taxon>
        <taxon>Bacilli</taxon>
        <taxon>Lactobacillales</taxon>
        <taxon>Lactobacillaceae</taxon>
        <taxon>Levilactobacillus</taxon>
    </lineage>
</organism>
<feature type="transmembrane region" description="Helical" evidence="1">
    <location>
        <begin position="149"/>
        <end position="174"/>
    </location>
</feature>
<keyword evidence="3" id="KW-1185">Reference proteome</keyword>
<protein>
    <recommendedName>
        <fullName evidence="4">Glycosyltransferase RgtA/B/C/D-like domain-containing protein</fullName>
    </recommendedName>
</protein>
<proteinExistence type="predicted"/>
<accession>A0A2V1MYW7</accession>
<feature type="transmembrane region" description="Helical" evidence="1">
    <location>
        <begin position="7"/>
        <end position="30"/>
    </location>
</feature>
<feature type="transmembrane region" description="Helical" evidence="1">
    <location>
        <begin position="276"/>
        <end position="294"/>
    </location>
</feature>
<feature type="transmembrane region" description="Helical" evidence="1">
    <location>
        <begin position="77"/>
        <end position="95"/>
    </location>
</feature>
<evidence type="ECO:0008006" key="4">
    <source>
        <dbReference type="Google" id="ProtNLM"/>
    </source>
</evidence>
<feature type="transmembrane region" description="Helical" evidence="1">
    <location>
        <begin position="181"/>
        <end position="203"/>
    </location>
</feature>
<name>A0A2V1MYW7_9LACO</name>
<keyword evidence="1" id="KW-0472">Membrane</keyword>
<keyword evidence="1" id="KW-0812">Transmembrane</keyword>
<feature type="transmembrane region" description="Helical" evidence="1">
    <location>
        <begin position="209"/>
        <end position="226"/>
    </location>
</feature>
<reference evidence="2 3" key="1">
    <citation type="journal article" date="2018" name="Int. J. Syst. Evol. Microbiol.">
        <title>Lactobacillus bambusae sp. nov., isolated from a traditional fermented Ma-bamboo shoots of Taiwan.</title>
        <authorList>
            <person name="Wang L.-T."/>
        </authorList>
    </citation>
    <scope>NUCLEOTIDE SEQUENCE [LARGE SCALE GENOMIC DNA]</scope>
    <source>
        <strain evidence="2 3">BS-W1</strain>
    </source>
</reference>
<feature type="transmembrane region" description="Helical" evidence="1">
    <location>
        <begin position="411"/>
        <end position="433"/>
    </location>
</feature>